<gene>
    <name evidence="2" type="ORF">BG57_33090</name>
</gene>
<sequence>MAAGTVQTVLTCVPVSSDQSSGIDQQVCPAAGGQYFHLQSQQAYVLAPESAGYIDSIAQPFDYTLAAGFWGVAFTTVVALWLVSYSAGAVINLVKRVA</sequence>
<proteinExistence type="predicted"/>
<dbReference type="EMBL" id="JFHE01000096">
    <property type="protein sequence ID" value="KDR24883.1"/>
    <property type="molecule type" value="Genomic_DNA"/>
</dbReference>
<evidence type="ECO:0000313" key="2">
    <source>
        <dbReference type="EMBL" id="KDR24883.1"/>
    </source>
</evidence>
<keyword evidence="1" id="KW-0472">Membrane</keyword>
<reference evidence="2 3" key="1">
    <citation type="submission" date="2014-03" db="EMBL/GenBank/DDBJ databases">
        <title>Draft Genome Sequences of Four Burkholderia Strains.</title>
        <authorList>
            <person name="Liu X.Y."/>
            <person name="Li C.X."/>
            <person name="Xu J.H."/>
        </authorList>
    </citation>
    <scope>NUCLEOTIDE SEQUENCE [LARGE SCALE GENOMIC DNA]</scope>
    <source>
        <strain evidence="2 3">R27</strain>
    </source>
</reference>
<dbReference type="eggNOG" id="ENOG502ZEJ9">
    <property type="taxonomic scope" value="Bacteria"/>
</dbReference>
<feature type="transmembrane region" description="Helical" evidence="1">
    <location>
        <begin position="69"/>
        <end position="94"/>
    </location>
</feature>
<keyword evidence="1" id="KW-0812">Transmembrane</keyword>
<dbReference type="Proteomes" id="UP000027439">
    <property type="component" value="Unassembled WGS sequence"/>
</dbReference>
<protein>
    <submittedName>
        <fullName evidence="2">Uncharacterized protein</fullName>
    </submittedName>
</protein>
<comment type="caution">
    <text evidence="2">The sequence shown here is derived from an EMBL/GenBank/DDBJ whole genome shotgun (WGS) entry which is preliminary data.</text>
</comment>
<organism evidence="2 3">
    <name type="scientific">Caballeronia grimmiae</name>
    <dbReference type="NCBI Taxonomy" id="1071679"/>
    <lineage>
        <taxon>Bacteria</taxon>
        <taxon>Pseudomonadati</taxon>
        <taxon>Pseudomonadota</taxon>
        <taxon>Betaproteobacteria</taxon>
        <taxon>Burkholderiales</taxon>
        <taxon>Burkholderiaceae</taxon>
        <taxon>Caballeronia</taxon>
    </lineage>
</organism>
<evidence type="ECO:0000313" key="3">
    <source>
        <dbReference type="Proteomes" id="UP000027439"/>
    </source>
</evidence>
<dbReference type="AlphaFoldDB" id="A0A069N8Z6"/>
<keyword evidence="1" id="KW-1133">Transmembrane helix</keyword>
<evidence type="ECO:0000256" key="1">
    <source>
        <dbReference type="SAM" id="Phobius"/>
    </source>
</evidence>
<name>A0A069N8Z6_9BURK</name>
<accession>A0A069N8Z6</accession>